<sequence>MLTKSGILTLELQITWQQIPKNSHGGVDKMIVV</sequence>
<keyword evidence="2" id="KW-1185">Reference proteome</keyword>
<dbReference type="EMBL" id="AWUE01018442">
    <property type="protein sequence ID" value="OMO80362.1"/>
    <property type="molecule type" value="Genomic_DNA"/>
</dbReference>
<accession>A0A1R3ICN6</accession>
<reference evidence="2" key="1">
    <citation type="submission" date="2013-09" db="EMBL/GenBank/DDBJ databases">
        <title>Corchorus olitorius genome sequencing.</title>
        <authorList>
            <person name="Alam M."/>
            <person name="Haque M.S."/>
            <person name="Islam M.S."/>
            <person name="Emdad E.M."/>
            <person name="Islam M.M."/>
            <person name="Ahmed B."/>
            <person name="Halim A."/>
            <person name="Hossen Q.M.M."/>
            <person name="Hossain M.Z."/>
            <person name="Ahmed R."/>
            <person name="Khan M.M."/>
            <person name="Islam R."/>
            <person name="Rashid M.M."/>
            <person name="Khan S.A."/>
            <person name="Rahman M.S."/>
            <person name="Alam M."/>
            <person name="Yahiya A.S."/>
            <person name="Khan M.S."/>
            <person name="Azam M.S."/>
            <person name="Haque T."/>
            <person name="Lashkar M.Z.H."/>
            <person name="Akhand A.I."/>
            <person name="Morshed G."/>
            <person name="Roy S."/>
            <person name="Uddin K.S."/>
            <person name="Rabeya T."/>
            <person name="Hossain A.S."/>
            <person name="Chowdhury A."/>
            <person name="Snigdha A.R."/>
            <person name="Mortoza M.S."/>
            <person name="Matin S.A."/>
            <person name="Hoque S.M.E."/>
            <person name="Islam M.K."/>
            <person name="Roy D.K."/>
            <person name="Haider R."/>
            <person name="Moosa M.M."/>
            <person name="Elias S.M."/>
            <person name="Hasan A.M."/>
            <person name="Jahan S."/>
            <person name="Shafiuddin M."/>
            <person name="Mahmood N."/>
            <person name="Shommy N.S."/>
        </authorList>
    </citation>
    <scope>NUCLEOTIDE SEQUENCE [LARGE SCALE GENOMIC DNA]</scope>
    <source>
        <strain evidence="2">cv. O-4</strain>
    </source>
</reference>
<comment type="caution">
    <text evidence="1">The sequence shown here is derived from an EMBL/GenBank/DDBJ whole genome shotgun (WGS) entry which is preliminary data.</text>
</comment>
<gene>
    <name evidence="1" type="ORF">COLO4_24130</name>
</gene>
<protein>
    <submittedName>
        <fullName evidence="1">Uncharacterized protein</fullName>
    </submittedName>
</protein>
<dbReference type="AlphaFoldDB" id="A0A1R3ICN6"/>
<organism evidence="1 2">
    <name type="scientific">Corchorus olitorius</name>
    <dbReference type="NCBI Taxonomy" id="93759"/>
    <lineage>
        <taxon>Eukaryota</taxon>
        <taxon>Viridiplantae</taxon>
        <taxon>Streptophyta</taxon>
        <taxon>Embryophyta</taxon>
        <taxon>Tracheophyta</taxon>
        <taxon>Spermatophyta</taxon>
        <taxon>Magnoliopsida</taxon>
        <taxon>eudicotyledons</taxon>
        <taxon>Gunneridae</taxon>
        <taxon>Pentapetalae</taxon>
        <taxon>rosids</taxon>
        <taxon>malvids</taxon>
        <taxon>Malvales</taxon>
        <taxon>Malvaceae</taxon>
        <taxon>Grewioideae</taxon>
        <taxon>Apeibeae</taxon>
        <taxon>Corchorus</taxon>
    </lineage>
</organism>
<evidence type="ECO:0000313" key="2">
    <source>
        <dbReference type="Proteomes" id="UP000187203"/>
    </source>
</evidence>
<evidence type="ECO:0000313" key="1">
    <source>
        <dbReference type="EMBL" id="OMO80362.1"/>
    </source>
</evidence>
<dbReference type="Proteomes" id="UP000187203">
    <property type="component" value="Unassembled WGS sequence"/>
</dbReference>
<proteinExistence type="predicted"/>
<name>A0A1R3ICN6_9ROSI</name>